<evidence type="ECO:0000313" key="1">
    <source>
        <dbReference type="EMBL" id="MEB3964290.1"/>
    </source>
</evidence>
<protein>
    <recommendedName>
        <fullName evidence="3">mRNA interferase MazF</fullName>
    </recommendedName>
</protein>
<reference evidence="1 2" key="1">
    <citation type="submission" date="2022-10" db="EMBL/GenBank/DDBJ databases">
        <authorList>
            <person name="Xie J."/>
            <person name="Shen N."/>
        </authorList>
    </citation>
    <scope>NUCLEOTIDE SEQUENCE [LARGE SCALE GENOMIC DNA]</scope>
    <source>
        <strain evidence="1 2">DSM 41681</strain>
    </source>
</reference>
<proteinExistence type="predicted"/>
<evidence type="ECO:0008006" key="3">
    <source>
        <dbReference type="Google" id="ProtNLM"/>
    </source>
</evidence>
<evidence type="ECO:0000313" key="2">
    <source>
        <dbReference type="Proteomes" id="UP001352223"/>
    </source>
</evidence>
<accession>A0ABU6CIT4</accession>
<keyword evidence="2" id="KW-1185">Reference proteome</keyword>
<dbReference type="Proteomes" id="UP001352223">
    <property type="component" value="Unassembled WGS sequence"/>
</dbReference>
<sequence>MTREFKRGQVWTLPDGHDVLLVFLSGLDEAYGAVLALVLHPPGPNPDTAMSVVTNAPVACTAVAVNLQQLRATRFAEASLRGTVASEVMSRVDQALRVVLDL</sequence>
<organism evidence="1 2">
    <name type="scientific">Streptomyces kunmingensis</name>
    <dbReference type="NCBI Taxonomy" id="68225"/>
    <lineage>
        <taxon>Bacteria</taxon>
        <taxon>Bacillati</taxon>
        <taxon>Actinomycetota</taxon>
        <taxon>Actinomycetes</taxon>
        <taxon>Kitasatosporales</taxon>
        <taxon>Streptomycetaceae</taxon>
        <taxon>Streptomyces</taxon>
    </lineage>
</organism>
<dbReference type="EMBL" id="JAOZYB010000308">
    <property type="protein sequence ID" value="MEB3964290.1"/>
    <property type="molecule type" value="Genomic_DNA"/>
</dbReference>
<gene>
    <name evidence="1" type="ORF">OKJ48_29235</name>
</gene>
<dbReference type="RefSeq" id="WP_324772012.1">
    <property type="nucleotide sequence ID" value="NZ_BAAATS010000022.1"/>
</dbReference>
<comment type="caution">
    <text evidence="1">The sequence shown here is derived from an EMBL/GenBank/DDBJ whole genome shotgun (WGS) entry which is preliminary data.</text>
</comment>
<name>A0ABU6CIT4_9ACTN</name>